<dbReference type="EMBL" id="CP003235">
    <property type="protein sequence ID" value="AFC31034.1"/>
    <property type="molecule type" value="Genomic_DNA"/>
</dbReference>
<protein>
    <submittedName>
        <fullName evidence="10">SrfAA</fullName>
    </submittedName>
</protein>
<keyword evidence="4" id="KW-0597">Phosphoprotein</keyword>
<dbReference type="GO" id="GO:0031177">
    <property type="term" value="F:phosphopantetheine binding"/>
    <property type="evidence" value="ECO:0007669"/>
    <property type="project" value="InterPro"/>
</dbReference>
<dbReference type="Gene3D" id="3.30.300.30">
    <property type="match status" value="1"/>
</dbReference>
<dbReference type="PROSITE" id="PS50075">
    <property type="entry name" value="CARRIER"/>
    <property type="match status" value="1"/>
</dbReference>
<evidence type="ECO:0000256" key="8">
    <source>
        <dbReference type="SAM" id="MobiDB-lite"/>
    </source>
</evidence>
<dbReference type="PANTHER" id="PTHR45527">
    <property type="entry name" value="NONRIBOSOMAL PEPTIDE SYNTHETASE"/>
    <property type="match status" value="1"/>
</dbReference>
<dbReference type="InterPro" id="IPR000873">
    <property type="entry name" value="AMP-dep_synth/lig_dom"/>
</dbReference>
<dbReference type="CDD" id="cd05930">
    <property type="entry name" value="A_NRPS"/>
    <property type="match status" value="1"/>
</dbReference>
<sequence length="1106" mass="122485">MSTTVLTEMYSLTNAQQRVWFMQQLHPDSCLMNIGLALKWRIPLQTDRLREAVLIFLRENESVRLPVMARPQEEPVRPSEYSPLDTEAVVPVLAFGEADPSGRAWEWAAREWIARDMQELLDMGSGVLTRFTILELDHAQTWLYIKAHHLHADGAALIHAGREIAGIYAKLEQGSYVPSEGKPTFAEAAERERNYLASPRYEQDARFWGEQFEDLSEPLFAVPELGSRTLQSGRWETVIGPGLRAQIDRFCSAAGVTPYHFFLAGAYAWLYRLTGQRDITLGSITSNRTHPTDKLTYGMFANTLAIRHLLDPGSPFAEHCSGISRYYNRLLRHQKYPFNHLIAKLREQHPQLLKLYQAGIEFQVMDSGMAEGAPFDMEPLFSGMIDEELVVHVKDYRDLSTYGLTLEYKLSTFRDEEMADWGTRFVRLLETAAAEPSRTLAELPLLSGEEKRRILIGFNEAEEDLPSGSTVVGLFREQARRTPDAPAVEWGSERLSYRGLAGRSELLAQRLKGDGLETEDVVALLLPRGAELITAMLAVMTAGGAYLPVDPDYPPERIRYMLEDSGAGWLLSDEKTLQRMASNGEPALGDRVRIGTLEGMRSGMDASADSHLPEPAPESLAYVIYTSGTTGQPKGVEIEHRGLAHLIAAEGRVMGLSEATRMLQFASSSFDASVAEILPVLCYGGALVVEPREALLPGEPLLQVIRSKGVNTACLTPSVLAQLAMEPGWRESIAGLHTVVTAGEACPAEVAAAWGKGRRLINGYGPTEASVWATYQEYAADRPLHIGRPFGRSQIYLLDENMQPVPPGITGELYIGGPALARGYRNRPELTAGRFVHVDLGEPYGGTVRVYRTGDRARYAPDGCIEYCGRKDHQVKLRGHRIELEEVEAVLNAHPGVLQACVTVLEEGQGAGPALAAFIVRAGGGEQPHPEELRSWLGDKLPRHMVPHRFLEVEELPLTAGGKVDRRRLHTLVRREVATTAAAQTAAGGTTEAALTEIWIEALGCGTVTPTDPFFDLGGDSFRLLHVHRRIRERWGVSLSVTDLFRCPTIRSLARHLEGLEKHSPKTVEDREPVGPGAGRTAEVPGGNRRAELERQKRLRRKGREQ</sequence>
<dbReference type="Pfam" id="PF00668">
    <property type="entry name" value="Condensation"/>
    <property type="match status" value="1"/>
</dbReference>
<dbReference type="Gene3D" id="1.10.1200.10">
    <property type="entry name" value="ACP-like"/>
    <property type="match status" value="1"/>
</dbReference>
<dbReference type="Gene3D" id="3.40.50.12780">
    <property type="entry name" value="N-terminal domain of ligase-like"/>
    <property type="match status" value="1"/>
</dbReference>
<dbReference type="STRING" id="1116391.PM3016_4262"/>
<dbReference type="GO" id="GO:0003824">
    <property type="term" value="F:catalytic activity"/>
    <property type="evidence" value="ECO:0007669"/>
    <property type="project" value="UniProtKB-KW"/>
</dbReference>
<evidence type="ECO:0000256" key="2">
    <source>
        <dbReference type="ARBA" id="ARBA00006432"/>
    </source>
</evidence>
<dbReference type="Proteomes" id="UP000007523">
    <property type="component" value="Chromosome"/>
</dbReference>
<dbReference type="InterPro" id="IPR025110">
    <property type="entry name" value="AMP-bd_C"/>
</dbReference>
<dbReference type="InterPro" id="IPR036736">
    <property type="entry name" value="ACP-like_sf"/>
</dbReference>
<evidence type="ECO:0000259" key="9">
    <source>
        <dbReference type="PROSITE" id="PS50075"/>
    </source>
</evidence>
<proteinExistence type="inferred from homology"/>
<dbReference type="Pfam" id="PF13193">
    <property type="entry name" value="AMP-binding_C"/>
    <property type="match status" value="1"/>
</dbReference>
<dbReference type="InterPro" id="IPR001242">
    <property type="entry name" value="Condensation_dom"/>
</dbReference>
<evidence type="ECO:0000256" key="6">
    <source>
        <dbReference type="ARBA" id="ARBA00023194"/>
    </source>
</evidence>
<keyword evidence="3" id="KW-0596">Phosphopantetheine</keyword>
<dbReference type="GO" id="GO:0005737">
    <property type="term" value="C:cytoplasm"/>
    <property type="evidence" value="ECO:0007669"/>
    <property type="project" value="TreeGrafter"/>
</dbReference>
<dbReference type="InterPro" id="IPR020806">
    <property type="entry name" value="PKS_PP-bd"/>
</dbReference>
<dbReference type="InterPro" id="IPR020845">
    <property type="entry name" value="AMP-binding_CS"/>
</dbReference>
<keyword evidence="7" id="KW-0511">Multifunctional enzyme</keyword>
<dbReference type="GO" id="GO:0044550">
    <property type="term" value="P:secondary metabolite biosynthetic process"/>
    <property type="evidence" value="ECO:0007669"/>
    <property type="project" value="TreeGrafter"/>
</dbReference>
<dbReference type="PANTHER" id="PTHR45527:SF1">
    <property type="entry name" value="FATTY ACID SYNTHASE"/>
    <property type="match status" value="1"/>
</dbReference>
<evidence type="ECO:0000313" key="10">
    <source>
        <dbReference type="EMBL" id="AFC31034.1"/>
    </source>
</evidence>
<evidence type="ECO:0000256" key="5">
    <source>
        <dbReference type="ARBA" id="ARBA00022737"/>
    </source>
</evidence>
<feature type="region of interest" description="Disordered" evidence="8">
    <location>
        <begin position="1061"/>
        <end position="1106"/>
    </location>
</feature>
<keyword evidence="5" id="KW-0677">Repeat</keyword>
<keyword evidence="11" id="KW-1185">Reference proteome</keyword>
<dbReference type="HOGENOM" id="CLU_000022_2_4_9"/>
<dbReference type="KEGG" id="pmq:PM3016_4262"/>
<dbReference type="SMART" id="SM00823">
    <property type="entry name" value="PKS_PP"/>
    <property type="match status" value="1"/>
</dbReference>
<dbReference type="GO" id="GO:0008610">
    <property type="term" value="P:lipid biosynthetic process"/>
    <property type="evidence" value="ECO:0007669"/>
    <property type="project" value="UniProtKB-ARBA"/>
</dbReference>
<comment type="similarity">
    <text evidence="2">Belongs to the ATP-dependent AMP-binding enzyme family.</text>
</comment>
<dbReference type="SUPFAM" id="SSF56801">
    <property type="entry name" value="Acetyl-CoA synthetase-like"/>
    <property type="match status" value="1"/>
</dbReference>
<dbReference type="PROSITE" id="PS00455">
    <property type="entry name" value="AMP_BINDING"/>
    <property type="match status" value="1"/>
</dbReference>
<dbReference type="Pfam" id="PF00501">
    <property type="entry name" value="AMP-binding"/>
    <property type="match status" value="1"/>
</dbReference>
<gene>
    <name evidence="10" type="ORF">PM3016_4262</name>
</gene>
<evidence type="ECO:0000256" key="4">
    <source>
        <dbReference type="ARBA" id="ARBA00022553"/>
    </source>
</evidence>
<dbReference type="SUPFAM" id="SSF52777">
    <property type="entry name" value="CoA-dependent acyltransferases"/>
    <property type="match status" value="2"/>
</dbReference>
<evidence type="ECO:0000256" key="7">
    <source>
        <dbReference type="ARBA" id="ARBA00023268"/>
    </source>
</evidence>
<dbReference type="GO" id="GO:0043041">
    <property type="term" value="P:amino acid activation for nonribosomal peptide biosynthetic process"/>
    <property type="evidence" value="ECO:0007669"/>
    <property type="project" value="TreeGrafter"/>
</dbReference>
<dbReference type="Gene3D" id="3.30.559.30">
    <property type="entry name" value="Nonribosomal peptide synthetase, condensation domain"/>
    <property type="match status" value="1"/>
</dbReference>
<accession>H6NMZ4</accession>
<dbReference type="Gene3D" id="3.30.559.10">
    <property type="entry name" value="Chloramphenicol acetyltransferase-like domain"/>
    <property type="match status" value="1"/>
</dbReference>
<evidence type="ECO:0000256" key="1">
    <source>
        <dbReference type="ARBA" id="ARBA00001957"/>
    </source>
</evidence>
<dbReference type="Pfam" id="PF00550">
    <property type="entry name" value="PP-binding"/>
    <property type="match status" value="1"/>
</dbReference>
<dbReference type="SUPFAM" id="SSF47336">
    <property type="entry name" value="ACP-like"/>
    <property type="match status" value="1"/>
</dbReference>
<dbReference type="InterPro" id="IPR010071">
    <property type="entry name" value="AA_adenyl_dom"/>
</dbReference>
<name>H6NMZ4_9BACL</name>
<feature type="compositionally biased region" description="Basic and acidic residues" evidence="8">
    <location>
        <begin position="1061"/>
        <end position="1073"/>
    </location>
</feature>
<dbReference type="GO" id="GO:0017000">
    <property type="term" value="P:antibiotic biosynthetic process"/>
    <property type="evidence" value="ECO:0007669"/>
    <property type="project" value="UniProtKB-KW"/>
</dbReference>
<reference evidence="10 11" key="1">
    <citation type="journal article" date="2012" name="J. Bacteriol.">
        <title>Complete Genome Sequence of Paenibacillus mucilaginosus 3016, a Bacterium Functional as Microbial Fertilizer.</title>
        <authorList>
            <person name="Ma M."/>
            <person name="Wang Z."/>
            <person name="Li L."/>
            <person name="Jiang X."/>
            <person name="Guan D."/>
            <person name="Cao F."/>
            <person name="Chen H."/>
            <person name="Wang X."/>
            <person name="Shen D."/>
            <person name="Du B."/>
            <person name="Li J."/>
        </authorList>
    </citation>
    <scope>NUCLEOTIDE SEQUENCE [LARGE SCALE GENOMIC DNA]</scope>
    <source>
        <strain evidence="10 11">3016</strain>
    </source>
</reference>
<keyword evidence="6" id="KW-0045">Antibiotic biosynthesis</keyword>
<dbReference type="InterPro" id="IPR045851">
    <property type="entry name" value="AMP-bd_C_sf"/>
</dbReference>
<evidence type="ECO:0000256" key="3">
    <source>
        <dbReference type="ARBA" id="ARBA00022450"/>
    </source>
</evidence>
<dbReference type="RefSeq" id="WP_014370845.1">
    <property type="nucleotide sequence ID" value="NC_016935.1"/>
</dbReference>
<organism evidence="10 11">
    <name type="scientific">Paenibacillus mucilaginosus 3016</name>
    <dbReference type="NCBI Taxonomy" id="1116391"/>
    <lineage>
        <taxon>Bacteria</taxon>
        <taxon>Bacillati</taxon>
        <taxon>Bacillota</taxon>
        <taxon>Bacilli</taxon>
        <taxon>Bacillales</taxon>
        <taxon>Paenibacillaceae</taxon>
        <taxon>Paenibacillus</taxon>
    </lineage>
</organism>
<dbReference type="FunFam" id="3.40.50.12780:FF:000012">
    <property type="entry name" value="Non-ribosomal peptide synthetase"/>
    <property type="match status" value="1"/>
</dbReference>
<evidence type="ECO:0000313" key="11">
    <source>
        <dbReference type="Proteomes" id="UP000007523"/>
    </source>
</evidence>
<dbReference type="SMART" id="SM01294">
    <property type="entry name" value="PKS_PP_betabranch"/>
    <property type="match status" value="1"/>
</dbReference>
<feature type="domain" description="Carrier" evidence="9">
    <location>
        <begin position="986"/>
        <end position="1061"/>
    </location>
</feature>
<dbReference type="FunFam" id="3.40.50.980:FF:000001">
    <property type="entry name" value="Non-ribosomal peptide synthetase"/>
    <property type="match status" value="1"/>
</dbReference>
<feature type="compositionally biased region" description="Basic residues" evidence="8">
    <location>
        <begin position="1097"/>
        <end position="1106"/>
    </location>
</feature>
<dbReference type="InterPro" id="IPR042099">
    <property type="entry name" value="ANL_N_sf"/>
</dbReference>
<comment type="cofactor">
    <cofactor evidence="1">
        <name>pantetheine 4'-phosphate</name>
        <dbReference type="ChEBI" id="CHEBI:47942"/>
    </cofactor>
</comment>
<dbReference type="InterPro" id="IPR009081">
    <property type="entry name" value="PP-bd_ACP"/>
</dbReference>
<dbReference type="AlphaFoldDB" id="H6NMZ4"/>
<dbReference type="InterPro" id="IPR023213">
    <property type="entry name" value="CAT-like_dom_sf"/>
</dbReference>
<dbReference type="NCBIfam" id="TIGR01733">
    <property type="entry name" value="AA-adenyl-dom"/>
    <property type="match status" value="1"/>
</dbReference>